<keyword evidence="2" id="KW-1185">Reference proteome</keyword>
<sequence>MWADGVRYELRELCGIGNMSTGRSSNDCCVICMTEPKDTALLRSCLVGICECAKSLRLESDKCPICRQPIEELLEIKLDNMDQEQ</sequence>
<evidence type="ECO:0000313" key="1">
    <source>
        <dbReference type="EMBL" id="GAA0168286.1"/>
    </source>
</evidence>
<dbReference type="InterPro" id="IPR045194">
    <property type="entry name" value="MGRN1/RNF157-like"/>
</dbReference>
<dbReference type="AlphaFoldDB" id="A0AAV3QYJ6"/>
<comment type="caution">
    <text evidence="1">The sequence shown here is derived from an EMBL/GenBank/DDBJ whole genome shotgun (WGS) entry which is preliminary data.</text>
</comment>
<dbReference type="GO" id="GO:0016567">
    <property type="term" value="P:protein ubiquitination"/>
    <property type="evidence" value="ECO:0007669"/>
    <property type="project" value="TreeGrafter"/>
</dbReference>
<evidence type="ECO:0008006" key="3">
    <source>
        <dbReference type="Google" id="ProtNLM"/>
    </source>
</evidence>
<name>A0AAV3QYJ6_LITER</name>
<evidence type="ECO:0000313" key="2">
    <source>
        <dbReference type="Proteomes" id="UP001454036"/>
    </source>
</evidence>
<dbReference type="EMBL" id="BAABME010006409">
    <property type="protein sequence ID" value="GAA0168286.1"/>
    <property type="molecule type" value="Genomic_DNA"/>
</dbReference>
<dbReference type="InterPro" id="IPR013083">
    <property type="entry name" value="Znf_RING/FYVE/PHD"/>
</dbReference>
<dbReference type="GO" id="GO:0061630">
    <property type="term" value="F:ubiquitin protein ligase activity"/>
    <property type="evidence" value="ECO:0007669"/>
    <property type="project" value="UniProtKB-EC"/>
</dbReference>
<dbReference type="Gene3D" id="3.30.40.10">
    <property type="entry name" value="Zinc/RING finger domain, C3HC4 (zinc finger)"/>
    <property type="match status" value="1"/>
</dbReference>
<dbReference type="PANTHER" id="PTHR22996">
    <property type="entry name" value="MAHOGUNIN"/>
    <property type="match status" value="1"/>
</dbReference>
<dbReference type="Proteomes" id="UP001454036">
    <property type="component" value="Unassembled WGS sequence"/>
</dbReference>
<accession>A0AAV3QYJ6</accession>
<proteinExistence type="predicted"/>
<dbReference type="SUPFAM" id="SSF57850">
    <property type="entry name" value="RING/U-box"/>
    <property type="match status" value="1"/>
</dbReference>
<protein>
    <recommendedName>
        <fullName evidence="3">RING-type domain-containing protein</fullName>
    </recommendedName>
</protein>
<gene>
    <name evidence="1" type="ORF">LIER_23036</name>
</gene>
<dbReference type="PANTHER" id="PTHR22996:SF4">
    <property type="entry name" value="E3 UBIQUITIN-PROTEIN LIGASE LUL4-RELATED"/>
    <property type="match status" value="1"/>
</dbReference>
<reference evidence="1 2" key="1">
    <citation type="submission" date="2024-01" db="EMBL/GenBank/DDBJ databases">
        <title>The complete chloroplast genome sequence of Lithospermum erythrorhizon: insights into the phylogenetic relationship among Boraginaceae species and the maternal lineages of purple gromwells.</title>
        <authorList>
            <person name="Okada T."/>
            <person name="Watanabe K."/>
        </authorList>
    </citation>
    <scope>NUCLEOTIDE SEQUENCE [LARGE SCALE GENOMIC DNA]</scope>
</reference>
<organism evidence="1 2">
    <name type="scientific">Lithospermum erythrorhizon</name>
    <name type="common">Purple gromwell</name>
    <name type="synonym">Lithospermum officinale var. erythrorhizon</name>
    <dbReference type="NCBI Taxonomy" id="34254"/>
    <lineage>
        <taxon>Eukaryota</taxon>
        <taxon>Viridiplantae</taxon>
        <taxon>Streptophyta</taxon>
        <taxon>Embryophyta</taxon>
        <taxon>Tracheophyta</taxon>
        <taxon>Spermatophyta</taxon>
        <taxon>Magnoliopsida</taxon>
        <taxon>eudicotyledons</taxon>
        <taxon>Gunneridae</taxon>
        <taxon>Pentapetalae</taxon>
        <taxon>asterids</taxon>
        <taxon>lamiids</taxon>
        <taxon>Boraginales</taxon>
        <taxon>Boraginaceae</taxon>
        <taxon>Boraginoideae</taxon>
        <taxon>Lithospermeae</taxon>
        <taxon>Lithospermum</taxon>
    </lineage>
</organism>
<dbReference type="Pfam" id="PF13920">
    <property type="entry name" value="zf-C3HC4_3"/>
    <property type="match status" value="1"/>
</dbReference>
<dbReference type="GO" id="GO:0008270">
    <property type="term" value="F:zinc ion binding"/>
    <property type="evidence" value="ECO:0007669"/>
    <property type="project" value="UniProtKB-KW"/>
</dbReference>